<dbReference type="Proteomes" id="UP000799537">
    <property type="component" value="Unassembled WGS sequence"/>
</dbReference>
<dbReference type="RefSeq" id="XP_033668295.1">
    <property type="nucleotide sequence ID" value="XM_033812556.1"/>
</dbReference>
<sequence length="168" mass="18302">MQRKSGPGLGVSRGGVLAAKRLHCDSVGRKAPARYSFMPFENWDGRGCGFMKEYLTRPLLKEELGAEETGCYQTLHPIHGRDHRQYRNPDRSDVVHLGIAVVPVSDSPRFDRCLDGPRPHTPNTEPGTGMVDDSQSGSQLVVGRSGGIADEVRLDIGFTAAATDGREI</sequence>
<accession>A0A6A6CPL3</accession>
<gene>
    <name evidence="2" type="ORF">M409DRAFT_54008</name>
</gene>
<dbReference type="GeneID" id="54565828"/>
<protein>
    <submittedName>
        <fullName evidence="2">Uncharacterized protein</fullName>
    </submittedName>
</protein>
<feature type="region of interest" description="Disordered" evidence="1">
    <location>
        <begin position="115"/>
        <end position="141"/>
    </location>
</feature>
<keyword evidence="3" id="KW-1185">Reference proteome</keyword>
<evidence type="ECO:0000256" key="1">
    <source>
        <dbReference type="SAM" id="MobiDB-lite"/>
    </source>
</evidence>
<organism evidence="2 3">
    <name type="scientific">Zasmidium cellare ATCC 36951</name>
    <dbReference type="NCBI Taxonomy" id="1080233"/>
    <lineage>
        <taxon>Eukaryota</taxon>
        <taxon>Fungi</taxon>
        <taxon>Dikarya</taxon>
        <taxon>Ascomycota</taxon>
        <taxon>Pezizomycotina</taxon>
        <taxon>Dothideomycetes</taxon>
        <taxon>Dothideomycetidae</taxon>
        <taxon>Mycosphaerellales</taxon>
        <taxon>Mycosphaerellaceae</taxon>
        <taxon>Zasmidium</taxon>
    </lineage>
</organism>
<dbReference type="EMBL" id="ML993593">
    <property type="protein sequence ID" value="KAF2167406.1"/>
    <property type="molecule type" value="Genomic_DNA"/>
</dbReference>
<name>A0A6A6CPL3_ZASCE</name>
<dbReference type="AlphaFoldDB" id="A0A6A6CPL3"/>
<reference evidence="2" key="1">
    <citation type="journal article" date="2020" name="Stud. Mycol.">
        <title>101 Dothideomycetes genomes: a test case for predicting lifestyles and emergence of pathogens.</title>
        <authorList>
            <person name="Haridas S."/>
            <person name="Albert R."/>
            <person name="Binder M."/>
            <person name="Bloem J."/>
            <person name="Labutti K."/>
            <person name="Salamov A."/>
            <person name="Andreopoulos B."/>
            <person name="Baker S."/>
            <person name="Barry K."/>
            <person name="Bills G."/>
            <person name="Bluhm B."/>
            <person name="Cannon C."/>
            <person name="Castanera R."/>
            <person name="Culley D."/>
            <person name="Daum C."/>
            <person name="Ezra D."/>
            <person name="Gonzalez J."/>
            <person name="Henrissat B."/>
            <person name="Kuo A."/>
            <person name="Liang C."/>
            <person name="Lipzen A."/>
            <person name="Lutzoni F."/>
            <person name="Magnuson J."/>
            <person name="Mondo S."/>
            <person name="Nolan M."/>
            <person name="Ohm R."/>
            <person name="Pangilinan J."/>
            <person name="Park H.-J."/>
            <person name="Ramirez L."/>
            <person name="Alfaro M."/>
            <person name="Sun H."/>
            <person name="Tritt A."/>
            <person name="Yoshinaga Y."/>
            <person name="Zwiers L.-H."/>
            <person name="Turgeon B."/>
            <person name="Goodwin S."/>
            <person name="Spatafora J."/>
            <person name="Crous P."/>
            <person name="Grigoriev I."/>
        </authorList>
    </citation>
    <scope>NUCLEOTIDE SEQUENCE</scope>
    <source>
        <strain evidence="2">ATCC 36951</strain>
    </source>
</reference>
<proteinExistence type="predicted"/>
<evidence type="ECO:0000313" key="3">
    <source>
        <dbReference type="Proteomes" id="UP000799537"/>
    </source>
</evidence>
<evidence type="ECO:0000313" key="2">
    <source>
        <dbReference type="EMBL" id="KAF2167406.1"/>
    </source>
</evidence>